<feature type="non-terminal residue" evidence="4">
    <location>
        <position position="1"/>
    </location>
</feature>
<dbReference type="InterPro" id="IPR016035">
    <property type="entry name" value="Acyl_Trfase/lysoPLipase"/>
</dbReference>
<evidence type="ECO:0000313" key="5">
    <source>
        <dbReference type="Proteomes" id="UP000297948"/>
    </source>
</evidence>
<dbReference type="InterPro" id="IPR041618">
    <property type="entry name" value="PKS_DE"/>
</dbReference>
<dbReference type="AlphaFoldDB" id="A0A4Z0FNL7"/>
<dbReference type="PANTHER" id="PTHR43775:SF51">
    <property type="entry name" value="INACTIVE PHENOLPHTHIOCEROL SYNTHESIS POLYKETIDE SYNTHASE TYPE I PKS1-RELATED"/>
    <property type="match status" value="1"/>
</dbReference>
<reference evidence="4 5" key="1">
    <citation type="submission" date="2019-03" db="EMBL/GenBank/DDBJ databases">
        <authorList>
            <person name="Gonzalez-Pimentel J.L."/>
        </authorList>
    </citation>
    <scope>NUCLEOTIDE SEQUENCE [LARGE SCALE GENOMIC DNA]</scope>
    <source>
        <strain evidence="4 5">JCM 31289</strain>
    </source>
</reference>
<sequence length="252" mass="26383">MVAVQAAEADVLPLLVGREAEVGIAAVNGPVSVVLSGVETAVLEVAEKLAASGVKTKRLRVSHAFHSPLMEPMLAEFAAVAEGLSYVAPSIPVVSNVTGEIASAEELCSPGYWVRHVREAVRFAAGVEALAGAGASVFLELGPDGVLSAMGQDSLPEAVFAPALRADREEAQALSEALAQVFVRGASVDWVEVLRAAGVRGRRVELPTYAFQRERFWLEPVAVSADRGEAVDAGFWDAVERGDLPALADTLA</sequence>
<feature type="non-terminal residue" evidence="4">
    <location>
        <position position="252"/>
    </location>
</feature>
<keyword evidence="2" id="KW-0511">Multifunctional enzyme</keyword>
<dbReference type="InterPro" id="IPR050091">
    <property type="entry name" value="PKS_NRPS_Biosynth_Enz"/>
</dbReference>
<dbReference type="EMBL" id="SRID01000768">
    <property type="protein sequence ID" value="TGA83128.1"/>
    <property type="molecule type" value="Genomic_DNA"/>
</dbReference>
<dbReference type="OrthoDB" id="9778690at2"/>
<keyword evidence="4" id="KW-0012">Acyltransferase</keyword>
<evidence type="ECO:0000259" key="3">
    <source>
        <dbReference type="SMART" id="SM00827"/>
    </source>
</evidence>
<dbReference type="GO" id="GO:0004312">
    <property type="term" value="F:fatty acid synthase activity"/>
    <property type="evidence" value="ECO:0007669"/>
    <property type="project" value="TreeGrafter"/>
</dbReference>
<gene>
    <name evidence="4" type="ORF">E4099_32575</name>
</gene>
<dbReference type="SMART" id="SM00827">
    <property type="entry name" value="PKS_AT"/>
    <property type="match status" value="1"/>
</dbReference>
<dbReference type="Gene3D" id="3.30.70.3290">
    <property type="match status" value="1"/>
</dbReference>
<dbReference type="SUPFAM" id="SSF52151">
    <property type="entry name" value="FabD/lysophospholipase-like"/>
    <property type="match status" value="1"/>
</dbReference>
<dbReference type="GO" id="GO:0006633">
    <property type="term" value="P:fatty acid biosynthetic process"/>
    <property type="evidence" value="ECO:0007669"/>
    <property type="project" value="TreeGrafter"/>
</dbReference>
<protein>
    <submittedName>
        <fullName evidence="4">Acyltransferase domain-containing protein</fullName>
    </submittedName>
</protein>
<dbReference type="Gene3D" id="6.10.140.1830">
    <property type="match status" value="1"/>
</dbReference>
<dbReference type="Gene3D" id="3.40.366.10">
    <property type="entry name" value="Malonyl-Coenzyme A Acyl Carrier Protein, domain 2"/>
    <property type="match status" value="1"/>
</dbReference>
<evidence type="ECO:0000256" key="1">
    <source>
        <dbReference type="ARBA" id="ARBA00022679"/>
    </source>
</evidence>
<comment type="caution">
    <text evidence="4">The sequence shown here is derived from an EMBL/GenBank/DDBJ whole genome shotgun (WGS) entry which is preliminary data.</text>
</comment>
<dbReference type="InterPro" id="IPR001227">
    <property type="entry name" value="Ac_transferase_dom_sf"/>
</dbReference>
<feature type="domain" description="Malonyl-CoA:ACP transacylase (MAT)" evidence="3">
    <location>
        <begin position="1"/>
        <end position="168"/>
    </location>
</feature>
<organism evidence="4 5">
    <name type="scientific">Streptomyces palmae</name>
    <dbReference type="NCBI Taxonomy" id="1701085"/>
    <lineage>
        <taxon>Bacteria</taxon>
        <taxon>Bacillati</taxon>
        <taxon>Actinomycetota</taxon>
        <taxon>Actinomycetes</taxon>
        <taxon>Kitasatosporales</taxon>
        <taxon>Streptomycetaceae</taxon>
        <taxon>Streptomyces</taxon>
    </lineage>
</organism>
<dbReference type="Proteomes" id="UP000297948">
    <property type="component" value="Unassembled WGS sequence"/>
</dbReference>
<accession>A0A4Z0FNL7</accession>
<dbReference type="Pfam" id="PF18369">
    <property type="entry name" value="PKS_DE"/>
    <property type="match status" value="1"/>
</dbReference>
<evidence type="ECO:0000313" key="4">
    <source>
        <dbReference type="EMBL" id="TGA83128.1"/>
    </source>
</evidence>
<keyword evidence="5" id="KW-1185">Reference proteome</keyword>
<dbReference type="RefSeq" id="WP_135342668.1">
    <property type="nucleotide sequence ID" value="NZ_SRID01000768.1"/>
</dbReference>
<evidence type="ECO:0000256" key="2">
    <source>
        <dbReference type="ARBA" id="ARBA00023268"/>
    </source>
</evidence>
<dbReference type="PANTHER" id="PTHR43775">
    <property type="entry name" value="FATTY ACID SYNTHASE"/>
    <property type="match status" value="1"/>
</dbReference>
<keyword evidence="1 4" id="KW-0808">Transferase</keyword>
<dbReference type="Pfam" id="PF00698">
    <property type="entry name" value="Acyl_transf_1"/>
    <property type="match status" value="1"/>
</dbReference>
<name>A0A4Z0FNL7_9ACTN</name>
<proteinExistence type="predicted"/>
<dbReference type="InterPro" id="IPR014043">
    <property type="entry name" value="Acyl_transferase_dom"/>
</dbReference>